<dbReference type="InterPro" id="IPR018588">
    <property type="entry name" value="Dihaem_cytochrome-c"/>
</dbReference>
<reference evidence="1" key="2">
    <citation type="submission" date="2020-09" db="EMBL/GenBank/DDBJ databases">
        <authorList>
            <person name="Sun Q."/>
            <person name="Kim S."/>
        </authorList>
    </citation>
    <scope>NUCLEOTIDE SEQUENCE</scope>
    <source>
        <strain evidence="1">KCTC 42651</strain>
    </source>
</reference>
<sequence length="168" mass="17963">MHRPFRPGILGILAGAGVAAALAMAIMLPVDTASADSEARFRPVDDPIVKAECGACHMAFPAGMLPAASWQKVMAGLSDHFGEDASLDDATRREITDWLVANAARPGSRLARDMPADGTVLRITDTPWWVREHRGEVRPGAFEDPKVGSKANCAACHRDAARGNFDDD</sequence>
<dbReference type="InterPro" id="IPR006311">
    <property type="entry name" value="TAT_signal"/>
</dbReference>
<dbReference type="EMBL" id="BMZS01000011">
    <property type="protein sequence ID" value="GHD59353.1"/>
    <property type="molecule type" value="Genomic_DNA"/>
</dbReference>
<comment type="caution">
    <text evidence="1">The sequence shown here is derived from an EMBL/GenBank/DDBJ whole genome shotgun (WGS) entry which is preliminary data.</text>
</comment>
<protein>
    <recommendedName>
        <fullName evidence="3">Dihaem cytochrome c</fullName>
    </recommendedName>
</protein>
<keyword evidence="2" id="KW-1185">Reference proteome</keyword>
<proteinExistence type="predicted"/>
<dbReference type="InterPro" id="IPR036280">
    <property type="entry name" value="Multihaem_cyt_sf"/>
</dbReference>
<organism evidence="1 2">
    <name type="scientific">Thalassobaculum fulvum</name>
    <dbReference type="NCBI Taxonomy" id="1633335"/>
    <lineage>
        <taxon>Bacteria</taxon>
        <taxon>Pseudomonadati</taxon>
        <taxon>Pseudomonadota</taxon>
        <taxon>Alphaproteobacteria</taxon>
        <taxon>Rhodospirillales</taxon>
        <taxon>Thalassobaculaceae</taxon>
        <taxon>Thalassobaculum</taxon>
    </lineage>
</organism>
<dbReference type="Pfam" id="PF09626">
    <property type="entry name" value="DHC"/>
    <property type="match status" value="1"/>
</dbReference>
<dbReference type="RefSeq" id="WP_189993609.1">
    <property type="nucleotide sequence ID" value="NZ_BMZS01000011.1"/>
</dbReference>
<reference evidence="1" key="1">
    <citation type="journal article" date="2014" name="Int. J. Syst. Evol. Microbiol.">
        <title>Complete genome sequence of Corynebacterium casei LMG S-19264T (=DSM 44701T), isolated from a smear-ripened cheese.</title>
        <authorList>
            <consortium name="US DOE Joint Genome Institute (JGI-PGF)"/>
            <person name="Walter F."/>
            <person name="Albersmeier A."/>
            <person name="Kalinowski J."/>
            <person name="Ruckert C."/>
        </authorList>
    </citation>
    <scope>NUCLEOTIDE SEQUENCE</scope>
    <source>
        <strain evidence="1">KCTC 42651</strain>
    </source>
</reference>
<evidence type="ECO:0000313" key="1">
    <source>
        <dbReference type="EMBL" id="GHD59353.1"/>
    </source>
</evidence>
<dbReference type="SUPFAM" id="SSF48695">
    <property type="entry name" value="Multiheme cytochromes"/>
    <property type="match status" value="1"/>
</dbReference>
<dbReference type="PROSITE" id="PS51318">
    <property type="entry name" value="TAT"/>
    <property type="match status" value="1"/>
</dbReference>
<name>A0A918XW16_9PROT</name>
<accession>A0A918XW16</accession>
<gene>
    <name evidence="1" type="ORF">GCM10017083_43410</name>
</gene>
<dbReference type="Proteomes" id="UP000630353">
    <property type="component" value="Unassembled WGS sequence"/>
</dbReference>
<dbReference type="AlphaFoldDB" id="A0A918XW16"/>
<evidence type="ECO:0008006" key="3">
    <source>
        <dbReference type="Google" id="ProtNLM"/>
    </source>
</evidence>
<evidence type="ECO:0000313" key="2">
    <source>
        <dbReference type="Proteomes" id="UP000630353"/>
    </source>
</evidence>